<dbReference type="SUPFAM" id="SSF141523">
    <property type="entry name" value="L,D-transpeptidase catalytic domain-like"/>
    <property type="match status" value="1"/>
</dbReference>
<organism evidence="2 3">
    <name type="scientific">Xylanibacter ruminicola</name>
    <name type="common">Prevotella ruminicola</name>
    <dbReference type="NCBI Taxonomy" id="839"/>
    <lineage>
        <taxon>Bacteria</taxon>
        <taxon>Pseudomonadati</taxon>
        <taxon>Bacteroidota</taxon>
        <taxon>Bacteroidia</taxon>
        <taxon>Bacteroidales</taxon>
        <taxon>Prevotellaceae</taxon>
        <taxon>Xylanibacter</taxon>
    </lineage>
</organism>
<evidence type="ECO:0000313" key="3">
    <source>
        <dbReference type="Proteomes" id="UP000184130"/>
    </source>
</evidence>
<dbReference type="Proteomes" id="UP000184130">
    <property type="component" value="Unassembled WGS sequence"/>
</dbReference>
<proteinExistence type="predicted"/>
<protein>
    <submittedName>
        <fullName evidence="2">L,D-transpeptidase catalytic domain</fullName>
    </submittedName>
</protein>
<dbReference type="Pfam" id="PF13645">
    <property type="entry name" value="YkuD_2"/>
    <property type="match status" value="1"/>
</dbReference>
<dbReference type="AlphaFoldDB" id="A0A1M6SKA6"/>
<dbReference type="RefSeq" id="WP_073205310.1">
    <property type="nucleotide sequence ID" value="NZ_FRBD01000003.1"/>
</dbReference>
<reference evidence="2 3" key="1">
    <citation type="submission" date="2016-11" db="EMBL/GenBank/DDBJ databases">
        <authorList>
            <person name="Jaros S."/>
            <person name="Januszkiewicz K."/>
            <person name="Wedrychowicz H."/>
        </authorList>
    </citation>
    <scope>NUCLEOTIDE SEQUENCE [LARGE SCALE GENOMIC DNA]</scope>
    <source>
        <strain evidence="2 3">KHT3</strain>
    </source>
</reference>
<dbReference type="OrthoDB" id="1247236at2"/>
<dbReference type="PANTHER" id="PTHR38477:SF1">
    <property type="entry name" value="MUREIN L,D-TRANSPEPTIDASE CATALYTIC DOMAIN FAMILY PROTEIN"/>
    <property type="match status" value="1"/>
</dbReference>
<sequence length="215" mass="25122">MRRKKKWGCATIVLMLFLAISIFGLHWAWKYYGLPEWPDRREYKTIEERAEKALAFAKRHNMNEHYALFVDYGIPSGTPRLFVWDFHQKKIVASTYVMHGPGGGSTDERPVFSNKPGSECSSLGRFWITKEHGNSLKRSFRLKGMDLDNQSSYARGLMIHSSYWVDKWCWKKYIPLHRASCKGCVTVSSRGMNYLWSLVNKEKKPLLLWNFVSKS</sequence>
<feature type="transmembrane region" description="Helical" evidence="1">
    <location>
        <begin position="7"/>
        <end position="29"/>
    </location>
</feature>
<name>A0A1M6SKA6_XYLRU</name>
<accession>A0A1M6SKA6</accession>
<keyword evidence="1" id="KW-1133">Transmembrane helix</keyword>
<dbReference type="Gene3D" id="2.40.440.10">
    <property type="entry name" value="L,D-transpeptidase catalytic domain-like"/>
    <property type="match status" value="1"/>
</dbReference>
<dbReference type="InterPro" id="IPR038063">
    <property type="entry name" value="Transpep_catalytic_dom"/>
</dbReference>
<evidence type="ECO:0000313" key="2">
    <source>
        <dbReference type="EMBL" id="SHK45029.1"/>
    </source>
</evidence>
<dbReference type="InterPro" id="IPR032676">
    <property type="entry name" value="YkuD_2"/>
</dbReference>
<evidence type="ECO:0000256" key="1">
    <source>
        <dbReference type="SAM" id="Phobius"/>
    </source>
</evidence>
<dbReference type="EMBL" id="FRBD01000003">
    <property type="protein sequence ID" value="SHK45029.1"/>
    <property type="molecule type" value="Genomic_DNA"/>
</dbReference>
<dbReference type="PANTHER" id="PTHR38477">
    <property type="entry name" value="HYPOTHETICAL EXPORTED PROTEIN"/>
    <property type="match status" value="1"/>
</dbReference>
<keyword evidence="1" id="KW-0472">Membrane</keyword>
<gene>
    <name evidence="2" type="ORF">SAMN05216463_103229</name>
</gene>
<keyword evidence="1" id="KW-0812">Transmembrane</keyword>